<reference evidence="4 5" key="1">
    <citation type="submission" date="2019-07" db="EMBL/GenBank/DDBJ databases">
        <title>Diversity of Bacteria from Kongsfjorden, Arctic.</title>
        <authorList>
            <person name="Yu Y."/>
        </authorList>
    </citation>
    <scope>NUCLEOTIDE SEQUENCE [LARGE SCALE GENOMIC DNA]</scope>
    <source>
        <strain evidence="4 5">SM1922</strain>
    </source>
</reference>
<feature type="transmembrane region" description="Helical" evidence="3">
    <location>
        <begin position="25"/>
        <end position="45"/>
    </location>
</feature>
<keyword evidence="3" id="KW-1133">Transmembrane helix</keyword>
<evidence type="ECO:0000313" key="5">
    <source>
        <dbReference type="Proteomes" id="UP000317288"/>
    </source>
</evidence>
<evidence type="ECO:0000256" key="3">
    <source>
        <dbReference type="SAM" id="Phobius"/>
    </source>
</evidence>
<gene>
    <name evidence="4" type="ORF">FQP89_16500</name>
</gene>
<dbReference type="Proteomes" id="UP000317288">
    <property type="component" value="Unassembled WGS sequence"/>
</dbReference>
<evidence type="ECO:0000313" key="4">
    <source>
        <dbReference type="EMBL" id="TVU88651.1"/>
    </source>
</evidence>
<feature type="coiled-coil region" evidence="1">
    <location>
        <begin position="70"/>
        <end position="101"/>
    </location>
</feature>
<protein>
    <submittedName>
        <fullName evidence="4">Uncharacterized protein</fullName>
    </submittedName>
</protein>
<keyword evidence="3" id="KW-0472">Membrane</keyword>
<keyword evidence="1" id="KW-0175">Coiled coil</keyword>
<dbReference type="AlphaFoldDB" id="A0A558J4S5"/>
<name>A0A558J4S5_9GAMM</name>
<evidence type="ECO:0000256" key="1">
    <source>
        <dbReference type="SAM" id="Coils"/>
    </source>
</evidence>
<accession>A0A558J4S5</accession>
<feature type="region of interest" description="Disordered" evidence="2">
    <location>
        <begin position="1"/>
        <end position="22"/>
    </location>
</feature>
<feature type="transmembrane region" description="Helical" evidence="3">
    <location>
        <begin position="51"/>
        <end position="69"/>
    </location>
</feature>
<dbReference type="EMBL" id="VNFE01000005">
    <property type="protein sequence ID" value="TVU88651.1"/>
    <property type="molecule type" value="Genomic_DNA"/>
</dbReference>
<sequence>MKKHKVDEKSDKDDRASKVDRGTSVLSATGSLSGGAVGGLVGALIGGPVGGIVGGSAGSLISLLANIPAARRHRNRTEQAQREIAEKLSRQEGALEKLNDEQFKIIGECVLALNETVEREKIAYLQQIVGAAVDYGEYSSYESILLSRIIRDISGEEIKFLVENFSYATVNIFSWHDAKDKSDKKLEELEQLRKRIAEENGLLLLPSDSKALVANGLVSLGVLVPDQLSLGVHKYKYSDIAFKLMVFLRVSNQNTGVYSE</sequence>
<comment type="caution">
    <text evidence="4">The sequence shown here is derived from an EMBL/GenBank/DDBJ whole genome shotgun (WGS) entry which is preliminary data.</text>
</comment>
<organism evidence="4 5">
    <name type="scientific">Vreelandella titanicae</name>
    <dbReference type="NCBI Taxonomy" id="664683"/>
    <lineage>
        <taxon>Bacteria</taxon>
        <taxon>Pseudomonadati</taxon>
        <taxon>Pseudomonadota</taxon>
        <taxon>Gammaproteobacteria</taxon>
        <taxon>Oceanospirillales</taxon>
        <taxon>Halomonadaceae</taxon>
        <taxon>Vreelandella</taxon>
    </lineage>
</organism>
<evidence type="ECO:0000256" key="2">
    <source>
        <dbReference type="SAM" id="MobiDB-lite"/>
    </source>
</evidence>
<keyword evidence="3" id="KW-0812">Transmembrane</keyword>
<feature type="compositionally biased region" description="Basic and acidic residues" evidence="2">
    <location>
        <begin position="1"/>
        <end position="21"/>
    </location>
</feature>
<proteinExistence type="predicted"/>